<dbReference type="PANTHER" id="PTHR42685">
    <property type="entry name" value="GERANYLGERANYL DIPHOSPHATE REDUCTASE"/>
    <property type="match status" value="1"/>
</dbReference>
<dbReference type="GO" id="GO:0016020">
    <property type="term" value="C:membrane"/>
    <property type="evidence" value="ECO:0007669"/>
    <property type="project" value="InterPro"/>
</dbReference>
<keyword evidence="1" id="KW-0472">Membrane</keyword>
<evidence type="ECO:0000313" key="4">
    <source>
        <dbReference type="Proteomes" id="UP000184513"/>
    </source>
</evidence>
<gene>
    <name evidence="3" type="ORF">SAMN04488057_101226</name>
</gene>
<keyword evidence="1" id="KW-0812">Transmembrane</keyword>
<name>A0A1M7I792_9BACT</name>
<dbReference type="Pfam" id="PF08491">
    <property type="entry name" value="SE"/>
    <property type="match status" value="1"/>
</dbReference>
<protein>
    <submittedName>
        <fullName evidence="3">Dehydrogenase (Flavoprotein)</fullName>
    </submittedName>
</protein>
<dbReference type="InterPro" id="IPR050407">
    <property type="entry name" value="Geranylgeranyl_reductase"/>
</dbReference>
<evidence type="ECO:0000313" key="3">
    <source>
        <dbReference type="EMBL" id="SHM36652.1"/>
    </source>
</evidence>
<feature type="transmembrane region" description="Helical" evidence="1">
    <location>
        <begin position="12"/>
        <end position="29"/>
    </location>
</feature>
<reference evidence="3 4" key="1">
    <citation type="submission" date="2016-11" db="EMBL/GenBank/DDBJ databases">
        <authorList>
            <person name="Jaros S."/>
            <person name="Januszkiewicz K."/>
            <person name="Wedrychowicz H."/>
        </authorList>
    </citation>
    <scope>NUCLEOTIDE SEQUENCE [LARGE SCALE GENOMIC DNA]</scope>
    <source>
        <strain evidence="3 4">CGMCC 1.6102</strain>
    </source>
</reference>
<feature type="domain" description="Squalene epoxidase" evidence="2">
    <location>
        <begin position="268"/>
        <end position="337"/>
    </location>
</feature>
<keyword evidence="1" id="KW-1133">Transmembrane helix</keyword>
<dbReference type="AlphaFoldDB" id="A0A1M7I792"/>
<dbReference type="Pfam" id="PF13450">
    <property type="entry name" value="NAD_binding_8"/>
    <property type="match status" value="1"/>
</dbReference>
<dbReference type="EMBL" id="FRCY01000001">
    <property type="protein sequence ID" value="SHM36652.1"/>
    <property type="molecule type" value="Genomic_DNA"/>
</dbReference>
<evidence type="ECO:0000256" key="1">
    <source>
        <dbReference type="SAM" id="Phobius"/>
    </source>
</evidence>
<dbReference type="InterPro" id="IPR036188">
    <property type="entry name" value="FAD/NAD-bd_sf"/>
</dbReference>
<dbReference type="SUPFAM" id="SSF51905">
    <property type="entry name" value="FAD/NAD(P)-binding domain"/>
    <property type="match status" value="1"/>
</dbReference>
<dbReference type="PRINTS" id="PR00420">
    <property type="entry name" value="RNGMNOXGNASE"/>
</dbReference>
<keyword evidence="4" id="KW-1185">Reference proteome</keyword>
<dbReference type="GO" id="GO:0004506">
    <property type="term" value="F:squalene monooxygenase activity"/>
    <property type="evidence" value="ECO:0007669"/>
    <property type="project" value="InterPro"/>
</dbReference>
<accession>A0A1M7I792</accession>
<dbReference type="Gene3D" id="3.50.50.60">
    <property type="entry name" value="FAD/NAD(P)-binding domain"/>
    <property type="match status" value="1"/>
</dbReference>
<dbReference type="InterPro" id="IPR013698">
    <property type="entry name" value="Squalene_epoxidase"/>
</dbReference>
<dbReference type="PANTHER" id="PTHR42685:SF22">
    <property type="entry name" value="CONDITIONED MEDIUM FACTOR RECEPTOR 1"/>
    <property type="match status" value="1"/>
</dbReference>
<proteinExistence type="predicted"/>
<sequence>MVNTLRMFENEIIIIGGGLSGLTAAYLLAKQGKSVLVIEKKAYPFHRVCGEYVSNEVRDFLIKEGLFPFEHYPASINHFRLSAVNGDVADFPLELGGFGISRFVLDHHFFQKCREVGVRFLQKTQATNVRFLPEKRHFLIETSDGSLLPASYVLAAYGKRSKIDKQLNRGFVRQKSPYIGVKYHIEIEGQNENMVALHNYNGGYLGINKVENGQFNLCYLGSRTQLRDSGSIGAMEEKHLYANPHIREIFEKAHFLWDRPEVINEISFATKKPVENNMLMLGDAAGMITPLCGNGMAIAIHTGKLAADAFLQHSRLEDLQRAYQETWKNFFYSRLRLGRNVQRLFGAPLVSSLAVNVLKKSSFLSRKIIRQTHGLPIQ</sequence>
<dbReference type="STRING" id="388280.SAMN04488057_101226"/>
<organism evidence="3 4">
    <name type="scientific">Cyclobacterium lianum</name>
    <dbReference type="NCBI Taxonomy" id="388280"/>
    <lineage>
        <taxon>Bacteria</taxon>
        <taxon>Pseudomonadati</taxon>
        <taxon>Bacteroidota</taxon>
        <taxon>Cytophagia</taxon>
        <taxon>Cytophagales</taxon>
        <taxon>Cyclobacteriaceae</taxon>
        <taxon>Cyclobacterium</taxon>
    </lineage>
</organism>
<dbReference type="GO" id="GO:0050660">
    <property type="term" value="F:flavin adenine dinucleotide binding"/>
    <property type="evidence" value="ECO:0007669"/>
    <property type="project" value="InterPro"/>
</dbReference>
<evidence type="ECO:0000259" key="2">
    <source>
        <dbReference type="Pfam" id="PF08491"/>
    </source>
</evidence>
<dbReference type="Proteomes" id="UP000184513">
    <property type="component" value="Unassembled WGS sequence"/>
</dbReference>